<feature type="binding site" evidence="9">
    <location>
        <position position="107"/>
    </location>
    <ligand>
        <name>4-amino-2-methyl-5-(diphosphooxymethyl)pyrimidine</name>
        <dbReference type="ChEBI" id="CHEBI:57841"/>
    </ligand>
</feature>
<feature type="binding site" evidence="9">
    <location>
        <position position="70"/>
    </location>
    <ligand>
        <name>Mg(2+)</name>
        <dbReference type="ChEBI" id="CHEBI:18420"/>
    </ligand>
</feature>
<dbReference type="GO" id="GO:0005737">
    <property type="term" value="C:cytoplasm"/>
    <property type="evidence" value="ECO:0007669"/>
    <property type="project" value="TreeGrafter"/>
</dbReference>
<dbReference type="Gene3D" id="3.20.20.70">
    <property type="entry name" value="Aldolase class I"/>
    <property type="match status" value="1"/>
</dbReference>
<comment type="catalytic activity">
    <reaction evidence="6 9 10">
        <text>4-methyl-5-(2-phosphooxyethyl)-thiazole + 4-amino-2-methyl-5-(diphosphooxymethyl)pyrimidine + H(+) = thiamine phosphate + diphosphate</text>
        <dbReference type="Rhea" id="RHEA:22328"/>
        <dbReference type="ChEBI" id="CHEBI:15378"/>
        <dbReference type="ChEBI" id="CHEBI:33019"/>
        <dbReference type="ChEBI" id="CHEBI:37575"/>
        <dbReference type="ChEBI" id="CHEBI:57841"/>
        <dbReference type="ChEBI" id="CHEBI:58296"/>
        <dbReference type="EC" id="2.5.1.3"/>
    </reaction>
</comment>
<evidence type="ECO:0000256" key="2">
    <source>
        <dbReference type="ARBA" id="ARBA00022679"/>
    </source>
</evidence>
<keyword evidence="14" id="KW-1185">Reference proteome</keyword>
<dbReference type="SUPFAM" id="SSF51391">
    <property type="entry name" value="Thiamin phosphate synthase"/>
    <property type="match status" value="1"/>
</dbReference>
<dbReference type="Proteomes" id="UP000483018">
    <property type="component" value="Unassembled WGS sequence"/>
</dbReference>
<feature type="binding site" evidence="9">
    <location>
        <begin position="133"/>
        <end position="135"/>
    </location>
    <ligand>
        <name>2-[(2R,5Z)-2-carboxy-4-methylthiazol-5(2H)-ylidene]ethyl phosphate</name>
        <dbReference type="ChEBI" id="CHEBI:62899"/>
    </ligand>
</feature>
<dbReference type="PANTHER" id="PTHR20857:SF15">
    <property type="entry name" value="THIAMINE-PHOSPHATE SYNTHASE"/>
    <property type="match status" value="1"/>
</dbReference>
<feature type="binding site" evidence="9">
    <location>
        <position position="136"/>
    </location>
    <ligand>
        <name>4-amino-2-methyl-5-(diphosphooxymethyl)pyrimidine</name>
        <dbReference type="ChEBI" id="CHEBI:57841"/>
    </ligand>
</feature>
<dbReference type="CDD" id="cd00564">
    <property type="entry name" value="TMP_TenI"/>
    <property type="match status" value="1"/>
</dbReference>
<comment type="cofactor">
    <cofactor evidence="9">
        <name>Mg(2+)</name>
        <dbReference type="ChEBI" id="CHEBI:18420"/>
    </cofactor>
    <text evidence="9">Binds 1 Mg(2+) ion per subunit.</text>
</comment>
<dbReference type="FunFam" id="3.20.20.70:FF:000096">
    <property type="entry name" value="Thiamine-phosphate synthase"/>
    <property type="match status" value="1"/>
</dbReference>
<evidence type="ECO:0000256" key="11">
    <source>
        <dbReference type="RuleBase" id="RU004253"/>
    </source>
</evidence>
<protein>
    <recommendedName>
        <fullName evidence="9">Thiamine-phosphate synthase</fullName>
        <shortName evidence="9">TP synthase</shortName>
        <shortName evidence="9">TPS</shortName>
        <ecNumber evidence="9">2.5.1.3</ecNumber>
    </recommendedName>
    <alternativeName>
        <fullName evidence="9">Thiamine-phosphate pyrophosphorylase</fullName>
        <shortName evidence="9">TMP pyrophosphorylase</shortName>
        <shortName evidence="9">TMP-PPase</shortName>
    </alternativeName>
</protein>
<evidence type="ECO:0000256" key="1">
    <source>
        <dbReference type="ARBA" id="ARBA00005165"/>
    </source>
</evidence>
<evidence type="ECO:0000256" key="10">
    <source>
        <dbReference type="RuleBase" id="RU003826"/>
    </source>
</evidence>
<keyword evidence="3 9" id="KW-0479">Metal-binding</keyword>
<dbReference type="InterPro" id="IPR022998">
    <property type="entry name" value="ThiamineP_synth_TenI"/>
</dbReference>
<feature type="binding site" evidence="9">
    <location>
        <position position="88"/>
    </location>
    <ligand>
        <name>Mg(2+)</name>
        <dbReference type="ChEBI" id="CHEBI:18420"/>
    </ligand>
</feature>
<evidence type="ECO:0000313" key="13">
    <source>
        <dbReference type="EMBL" id="KAE9632955.1"/>
    </source>
</evidence>
<keyword evidence="4 9" id="KW-0460">Magnesium</keyword>
<comment type="pathway">
    <text evidence="1 9 11">Cofactor biosynthesis; thiamine diphosphate biosynthesis; thiamine phosphate from 4-amino-2-methyl-5-diphosphomethylpyrimidine and 4-methyl-5-(2-phosphoethyl)-thiazole: step 1/1.</text>
</comment>
<sequence>MIDNPALYFITDSTGLTQEKFLSIIEEACKGGVSLVQLREKNRSDRDFLALGFKVKAITERYDIPLLIDDRLDIAMILNCGVHLGQDDIPIAQARAIMGKDALIGATTKTVAHALEAQAAGADYLGVGAIFPTTTKVKTIITKITSLNDICNRVSIPVMAIGGLNKDNYTILKDSPIQGMCVVSAIMKSPDPQAEARNLKQGLKRMLKRP</sequence>
<dbReference type="PANTHER" id="PTHR20857">
    <property type="entry name" value="THIAMINE-PHOSPHATE PYROPHOSPHORYLASE"/>
    <property type="match status" value="1"/>
</dbReference>
<dbReference type="NCBIfam" id="TIGR00693">
    <property type="entry name" value="thiE"/>
    <property type="match status" value="1"/>
</dbReference>
<dbReference type="Pfam" id="PF02581">
    <property type="entry name" value="TMP-TENI"/>
    <property type="match status" value="1"/>
</dbReference>
<dbReference type="InterPro" id="IPR013785">
    <property type="entry name" value="Aldolase_TIM"/>
</dbReference>
<dbReference type="UniPathway" id="UPA00060">
    <property type="reaction ID" value="UER00141"/>
</dbReference>
<dbReference type="OrthoDB" id="9812206at2"/>
<evidence type="ECO:0000256" key="4">
    <source>
        <dbReference type="ARBA" id="ARBA00022842"/>
    </source>
</evidence>
<name>A0A7C8LBQ1_9FIRM</name>
<keyword evidence="5 9" id="KW-0784">Thiamine biosynthesis</keyword>
<evidence type="ECO:0000259" key="12">
    <source>
        <dbReference type="Pfam" id="PF02581"/>
    </source>
</evidence>
<evidence type="ECO:0000256" key="7">
    <source>
        <dbReference type="ARBA" id="ARBA00047851"/>
    </source>
</evidence>
<comment type="catalytic activity">
    <reaction evidence="7 9 10">
        <text>2-(2-carboxy-4-methylthiazol-5-yl)ethyl phosphate + 4-amino-2-methyl-5-(diphosphooxymethyl)pyrimidine + 2 H(+) = thiamine phosphate + CO2 + diphosphate</text>
        <dbReference type="Rhea" id="RHEA:47848"/>
        <dbReference type="ChEBI" id="CHEBI:15378"/>
        <dbReference type="ChEBI" id="CHEBI:16526"/>
        <dbReference type="ChEBI" id="CHEBI:33019"/>
        <dbReference type="ChEBI" id="CHEBI:37575"/>
        <dbReference type="ChEBI" id="CHEBI:57841"/>
        <dbReference type="ChEBI" id="CHEBI:62890"/>
        <dbReference type="EC" id="2.5.1.3"/>
    </reaction>
</comment>
<dbReference type="GO" id="GO:0004789">
    <property type="term" value="F:thiamine-phosphate diphosphorylase activity"/>
    <property type="evidence" value="ECO:0007669"/>
    <property type="project" value="UniProtKB-UniRule"/>
</dbReference>
<keyword evidence="2 9" id="KW-0808">Transferase</keyword>
<evidence type="ECO:0000256" key="6">
    <source>
        <dbReference type="ARBA" id="ARBA00047334"/>
    </source>
</evidence>
<proteinExistence type="inferred from homology"/>
<evidence type="ECO:0000256" key="5">
    <source>
        <dbReference type="ARBA" id="ARBA00022977"/>
    </source>
</evidence>
<dbReference type="RefSeq" id="WP_158741125.1">
    <property type="nucleotide sequence ID" value="NZ_WSLF01000010.1"/>
</dbReference>
<comment type="similarity">
    <text evidence="9 10">Belongs to the thiamine-phosphate synthase family.</text>
</comment>
<dbReference type="GO" id="GO:0000287">
    <property type="term" value="F:magnesium ion binding"/>
    <property type="evidence" value="ECO:0007669"/>
    <property type="project" value="UniProtKB-UniRule"/>
</dbReference>
<evidence type="ECO:0000313" key="14">
    <source>
        <dbReference type="Proteomes" id="UP000483018"/>
    </source>
</evidence>
<gene>
    <name evidence="9 13" type="primary">thiE</name>
    <name evidence="13" type="ORF">GND95_10570</name>
</gene>
<feature type="binding site" evidence="9">
    <location>
        <begin position="37"/>
        <end position="41"/>
    </location>
    <ligand>
        <name>4-amino-2-methyl-5-(diphosphooxymethyl)pyrimidine</name>
        <dbReference type="ChEBI" id="CHEBI:57841"/>
    </ligand>
</feature>
<evidence type="ECO:0000256" key="8">
    <source>
        <dbReference type="ARBA" id="ARBA00047883"/>
    </source>
</evidence>
<dbReference type="InterPro" id="IPR036206">
    <property type="entry name" value="ThiamineP_synth_sf"/>
</dbReference>
<feature type="domain" description="Thiamine phosphate synthase/TenI" evidence="12">
    <location>
        <begin position="7"/>
        <end position="186"/>
    </location>
</feature>
<dbReference type="GO" id="GO:0009228">
    <property type="term" value="P:thiamine biosynthetic process"/>
    <property type="evidence" value="ECO:0007669"/>
    <property type="project" value="UniProtKB-KW"/>
</dbReference>
<comment type="function">
    <text evidence="9">Condenses 4-methyl-5-(beta-hydroxyethyl)thiazole monophosphate (THZ-P) and 2-methyl-4-amino-5-hydroxymethyl pyrimidine pyrophosphate (HMP-PP) to form thiamine monophosphate (TMP).</text>
</comment>
<dbReference type="AlphaFoldDB" id="A0A7C8LBQ1"/>
<dbReference type="HAMAP" id="MF_00097">
    <property type="entry name" value="TMP_synthase"/>
    <property type="match status" value="1"/>
</dbReference>
<dbReference type="EC" id="2.5.1.3" evidence="9"/>
<feature type="binding site" evidence="9">
    <location>
        <position position="163"/>
    </location>
    <ligand>
        <name>2-[(2R,5Z)-2-carboxy-4-methylthiazol-5(2H)-ylidene]ethyl phosphate</name>
        <dbReference type="ChEBI" id="CHEBI:62899"/>
    </ligand>
</feature>
<dbReference type="InterPro" id="IPR034291">
    <property type="entry name" value="TMP_synthase"/>
</dbReference>
<feature type="binding site" evidence="9">
    <location>
        <position position="69"/>
    </location>
    <ligand>
        <name>4-amino-2-methyl-5-(diphosphooxymethyl)pyrimidine</name>
        <dbReference type="ChEBI" id="CHEBI:57841"/>
    </ligand>
</feature>
<evidence type="ECO:0000256" key="3">
    <source>
        <dbReference type="ARBA" id="ARBA00022723"/>
    </source>
</evidence>
<comment type="caution">
    <text evidence="13">The sequence shown here is derived from an EMBL/GenBank/DDBJ whole genome shotgun (WGS) entry which is preliminary data.</text>
</comment>
<comment type="catalytic activity">
    <reaction evidence="8 9 10">
        <text>2-[(2R,5Z)-2-carboxy-4-methylthiazol-5(2H)-ylidene]ethyl phosphate + 4-amino-2-methyl-5-(diphosphooxymethyl)pyrimidine + 2 H(+) = thiamine phosphate + CO2 + diphosphate</text>
        <dbReference type="Rhea" id="RHEA:47844"/>
        <dbReference type="ChEBI" id="CHEBI:15378"/>
        <dbReference type="ChEBI" id="CHEBI:16526"/>
        <dbReference type="ChEBI" id="CHEBI:33019"/>
        <dbReference type="ChEBI" id="CHEBI:37575"/>
        <dbReference type="ChEBI" id="CHEBI:57841"/>
        <dbReference type="ChEBI" id="CHEBI:62899"/>
        <dbReference type="EC" id="2.5.1.3"/>
    </reaction>
</comment>
<dbReference type="GO" id="GO:0009229">
    <property type="term" value="P:thiamine diphosphate biosynthetic process"/>
    <property type="evidence" value="ECO:0007669"/>
    <property type="project" value="UniProtKB-UniRule"/>
</dbReference>
<reference evidence="13 14" key="1">
    <citation type="submission" date="2019-12" db="EMBL/GenBank/DDBJ databases">
        <title>Defluviitalea raffinosedens, isolated from a biogas fermenter, genome sequencing and characterization.</title>
        <authorList>
            <person name="Rettenmaier R."/>
            <person name="Schneider M."/>
            <person name="Neuhaus K."/>
            <person name="Liebl W."/>
            <person name="Zverlov V."/>
        </authorList>
    </citation>
    <scope>NUCLEOTIDE SEQUENCE [LARGE SCALE GENOMIC DNA]</scope>
    <source>
        <strain evidence="13 14">249c-K6</strain>
    </source>
</reference>
<feature type="binding site" evidence="9">
    <location>
        <begin position="183"/>
        <end position="184"/>
    </location>
    <ligand>
        <name>2-[(2R,5Z)-2-carboxy-4-methylthiazol-5(2H)-ylidene]ethyl phosphate</name>
        <dbReference type="ChEBI" id="CHEBI:62899"/>
    </ligand>
</feature>
<organism evidence="13 14">
    <name type="scientific">Defluviitalea raffinosedens</name>
    <dbReference type="NCBI Taxonomy" id="1450156"/>
    <lineage>
        <taxon>Bacteria</taxon>
        <taxon>Bacillati</taxon>
        <taxon>Bacillota</taxon>
        <taxon>Clostridia</taxon>
        <taxon>Lachnospirales</taxon>
        <taxon>Defluviitaleaceae</taxon>
        <taxon>Defluviitalea</taxon>
    </lineage>
</organism>
<dbReference type="EMBL" id="WSLF01000010">
    <property type="protein sequence ID" value="KAE9632955.1"/>
    <property type="molecule type" value="Genomic_DNA"/>
</dbReference>
<evidence type="ECO:0000256" key="9">
    <source>
        <dbReference type="HAMAP-Rule" id="MF_00097"/>
    </source>
</evidence>
<accession>A0A7C8LBQ1</accession>